<protein>
    <submittedName>
        <fullName evidence="1">Uncharacterized protein</fullName>
    </submittedName>
</protein>
<evidence type="ECO:0000313" key="1">
    <source>
        <dbReference type="EMBL" id="KKM02601.1"/>
    </source>
</evidence>
<reference evidence="1" key="1">
    <citation type="journal article" date="2015" name="Nature">
        <title>Complex archaea that bridge the gap between prokaryotes and eukaryotes.</title>
        <authorList>
            <person name="Spang A."/>
            <person name="Saw J.H."/>
            <person name="Jorgensen S.L."/>
            <person name="Zaremba-Niedzwiedzka K."/>
            <person name="Martijn J."/>
            <person name="Lind A.E."/>
            <person name="van Eijk R."/>
            <person name="Schleper C."/>
            <person name="Guy L."/>
            <person name="Ettema T.J."/>
        </authorList>
    </citation>
    <scope>NUCLEOTIDE SEQUENCE</scope>
</reference>
<sequence length="69" mass="7785">MAEEEPVMYEGWQTLFDDEQIRARVTEGRCLICGVKRTDDPSKCALQPLDIPPGTSLETPHLWPSEVVV</sequence>
<gene>
    <name evidence="1" type="ORF">LCGC14_1782820</name>
</gene>
<dbReference type="AlphaFoldDB" id="A0A0F9J9S7"/>
<dbReference type="EMBL" id="LAZR01016888">
    <property type="protein sequence ID" value="KKM02601.1"/>
    <property type="molecule type" value="Genomic_DNA"/>
</dbReference>
<organism evidence="1">
    <name type="scientific">marine sediment metagenome</name>
    <dbReference type="NCBI Taxonomy" id="412755"/>
    <lineage>
        <taxon>unclassified sequences</taxon>
        <taxon>metagenomes</taxon>
        <taxon>ecological metagenomes</taxon>
    </lineage>
</organism>
<proteinExistence type="predicted"/>
<comment type="caution">
    <text evidence="1">The sequence shown here is derived from an EMBL/GenBank/DDBJ whole genome shotgun (WGS) entry which is preliminary data.</text>
</comment>
<accession>A0A0F9J9S7</accession>
<name>A0A0F9J9S7_9ZZZZ</name>